<keyword evidence="3" id="KW-1185">Reference proteome</keyword>
<evidence type="ECO:0000313" key="3">
    <source>
        <dbReference type="Proteomes" id="UP000183832"/>
    </source>
</evidence>
<feature type="region of interest" description="Disordered" evidence="1">
    <location>
        <begin position="159"/>
        <end position="185"/>
    </location>
</feature>
<evidence type="ECO:0000256" key="1">
    <source>
        <dbReference type="SAM" id="MobiDB-lite"/>
    </source>
</evidence>
<reference evidence="2 3" key="1">
    <citation type="submission" date="2015-04" db="EMBL/GenBank/DDBJ databases">
        <authorList>
            <person name="Syromyatnikov M.Y."/>
            <person name="Popov V.N."/>
        </authorList>
    </citation>
    <scope>NUCLEOTIDE SEQUENCE [LARGE SCALE GENOMIC DNA]</scope>
</reference>
<sequence length="361" mass="42201">MEGHVDSNLRNVEINDVKILASKFVKRIIKRYSNQKKNIHICGESCNEKQKNSYLKKEDNQKSLKTSKEKSVNAKERGIKPFIPHPLSLGFNYRQVRTAFYYNNEKKDMEKRNAMKPLSSFKLPKKPFFPNFIDPVPENIPSTFGICQNETQSKILLSSDPSVTSNSHQSHEVKDNKTKKNEAENINVSNNKEELSLNILLLLFFRNTCPDMLLSNRKCNDEKCLHSHKLPSIDEVELQLLRKNFNETLECYHQVLEFPILTRKMYLPAFSRVFVKRNQLDLLKNLINDIQKLPPPFGFLDIIDSMTRYGWDRKKSINFLMDNLNKHSRNSNIEMLEVIGHSGKEILNYKDFIINFSENKE</sequence>
<name>A0A1J1J718_9DIPT</name>
<dbReference type="EMBL" id="CVRI01000070">
    <property type="protein sequence ID" value="CRL07262.1"/>
    <property type="molecule type" value="Genomic_DNA"/>
</dbReference>
<feature type="region of interest" description="Disordered" evidence="1">
    <location>
        <begin position="53"/>
        <end position="73"/>
    </location>
</feature>
<dbReference type="AlphaFoldDB" id="A0A1J1J718"/>
<organism evidence="2 3">
    <name type="scientific">Clunio marinus</name>
    <dbReference type="NCBI Taxonomy" id="568069"/>
    <lineage>
        <taxon>Eukaryota</taxon>
        <taxon>Metazoa</taxon>
        <taxon>Ecdysozoa</taxon>
        <taxon>Arthropoda</taxon>
        <taxon>Hexapoda</taxon>
        <taxon>Insecta</taxon>
        <taxon>Pterygota</taxon>
        <taxon>Neoptera</taxon>
        <taxon>Endopterygota</taxon>
        <taxon>Diptera</taxon>
        <taxon>Nematocera</taxon>
        <taxon>Chironomoidea</taxon>
        <taxon>Chironomidae</taxon>
        <taxon>Clunio</taxon>
    </lineage>
</organism>
<dbReference type="Proteomes" id="UP000183832">
    <property type="component" value="Unassembled WGS sequence"/>
</dbReference>
<gene>
    <name evidence="2" type="ORF">CLUMA_CG020242</name>
</gene>
<evidence type="ECO:0000313" key="2">
    <source>
        <dbReference type="EMBL" id="CRL07262.1"/>
    </source>
</evidence>
<feature type="compositionally biased region" description="Polar residues" evidence="1">
    <location>
        <begin position="159"/>
        <end position="168"/>
    </location>
</feature>
<proteinExistence type="predicted"/>
<feature type="compositionally biased region" description="Basic and acidic residues" evidence="1">
    <location>
        <begin position="169"/>
        <end position="183"/>
    </location>
</feature>
<accession>A0A1J1J718</accession>
<protein>
    <submittedName>
        <fullName evidence="2">CLUMA_CG020242, isoform A</fullName>
    </submittedName>
</protein>